<keyword evidence="2" id="KW-1185">Reference proteome</keyword>
<gene>
    <name evidence="1" type="ORF">ATO3_15890</name>
</gene>
<dbReference type="SUPFAM" id="SSF53474">
    <property type="entry name" value="alpha/beta-Hydrolases"/>
    <property type="match status" value="1"/>
</dbReference>
<evidence type="ECO:0000313" key="2">
    <source>
        <dbReference type="Proteomes" id="UP000215377"/>
    </source>
</evidence>
<dbReference type="EMBL" id="AQQR01000006">
    <property type="protein sequence ID" value="OWU72554.1"/>
    <property type="molecule type" value="Genomic_DNA"/>
</dbReference>
<dbReference type="Proteomes" id="UP000215377">
    <property type="component" value="Unassembled WGS sequence"/>
</dbReference>
<dbReference type="AlphaFoldDB" id="A0A225NHX1"/>
<dbReference type="RefSeq" id="WP_088650869.1">
    <property type="nucleotide sequence ID" value="NZ_AQQR01000006.1"/>
</dbReference>
<dbReference type="OrthoDB" id="7650136at2"/>
<dbReference type="Gene3D" id="3.40.50.1820">
    <property type="entry name" value="alpha/beta hydrolase"/>
    <property type="match status" value="1"/>
</dbReference>
<dbReference type="InterPro" id="IPR029058">
    <property type="entry name" value="AB_hydrolase_fold"/>
</dbReference>
<name>A0A225NHX1_9RHOB</name>
<reference evidence="1 2" key="1">
    <citation type="submission" date="2013-04" db="EMBL/GenBank/DDBJ databases">
        <title>Oceanicola sp. 22II1-22F33 Genome Sequencing.</title>
        <authorList>
            <person name="Lai Q."/>
            <person name="Li G."/>
            <person name="Shao Z."/>
        </authorList>
    </citation>
    <scope>NUCLEOTIDE SEQUENCE [LARGE SCALE GENOMIC DNA]</scope>
    <source>
        <strain evidence="1 2">22II1-22F33</strain>
    </source>
</reference>
<accession>A0A225NHX1</accession>
<organism evidence="1 2">
    <name type="scientific">Marinibacterium profundimaris</name>
    <dbReference type="NCBI Taxonomy" id="1679460"/>
    <lineage>
        <taxon>Bacteria</taxon>
        <taxon>Pseudomonadati</taxon>
        <taxon>Pseudomonadota</taxon>
        <taxon>Alphaproteobacteria</taxon>
        <taxon>Rhodobacterales</taxon>
        <taxon>Paracoccaceae</taxon>
        <taxon>Marinibacterium</taxon>
    </lineage>
</organism>
<sequence length="279" mass="30633">MRPLSPPGPDRDGLRLSGTPLAEARRILVTVPGALTRLDAFDPLTENLPSGTALAELAFPGLDGRPLQGRVRMRPAARLLAKRLNAAPARRIDLVGISAGAGICLELRGLLTCPDVTLAAIAAPAPFPDLLATTMGMSSDLWRIRRAHPGADWPVIWYELFQVLMFGRDTPRPKLTLDDRGRPTGPSVTPTARMLFSHGSGVAFWRPSARAMQADTPLRFFHGSHDTVSPSAGIARLAARMENADARWYRDRGHLPHIMNPQLFADIRRFWLYRGKTES</sequence>
<protein>
    <submittedName>
        <fullName evidence="1">Uncharacterized protein</fullName>
    </submittedName>
</protein>
<evidence type="ECO:0000313" key="1">
    <source>
        <dbReference type="EMBL" id="OWU72554.1"/>
    </source>
</evidence>
<comment type="caution">
    <text evidence="1">The sequence shown here is derived from an EMBL/GenBank/DDBJ whole genome shotgun (WGS) entry which is preliminary data.</text>
</comment>
<proteinExistence type="predicted"/>